<reference evidence="2 3" key="1">
    <citation type="submission" date="2020-08" db="EMBL/GenBank/DDBJ databases">
        <title>Genome public.</title>
        <authorList>
            <person name="Liu C."/>
            <person name="Sun Q."/>
        </authorList>
    </citation>
    <scope>NUCLEOTIDE SEQUENCE [LARGE SCALE GENOMIC DNA]</scope>
    <source>
        <strain evidence="2 3">BX10</strain>
    </source>
</reference>
<dbReference type="Gene3D" id="3.40.50.300">
    <property type="entry name" value="P-loop containing nucleotide triphosphate hydrolases"/>
    <property type="match status" value="1"/>
</dbReference>
<dbReference type="Proteomes" id="UP000647491">
    <property type="component" value="Unassembled WGS sequence"/>
</dbReference>
<protein>
    <submittedName>
        <fullName evidence="2">ATP-binding protein</fullName>
    </submittedName>
</protein>
<dbReference type="EMBL" id="JACRTJ010000021">
    <property type="protein sequence ID" value="MBC8599500.1"/>
    <property type="molecule type" value="Genomic_DNA"/>
</dbReference>
<dbReference type="InterPro" id="IPR002611">
    <property type="entry name" value="IstB_ATP-bd"/>
</dbReference>
<dbReference type="SMART" id="SM00382">
    <property type="entry name" value="AAA"/>
    <property type="match status" value="1"/>
</dbReference>
<sequence length="332" mass="38545">MALSNSQFDAIMRVYNQRQFLNKRRQDERIREVYERIPQVEALTDEIAAAMAQAARRKLQGDEDGARAFKEEASLLKEQKRKYLQRAGYPDDYMEMQYHCPCCRDTGFADGKKCRCFRQMEIQVLYDQSNIREVLERENFDTLSMEYYDRERIDGRVGMTVYDYMSMVIGECKAYVENFGREKGSILFTGSTGCGKTFLSNCIARELLRQCYSVVYLTATDMFDILSESRFGGRDGEEVRDRAAYILDCDLLIIDDLGTELINTFTASQLFYCINERLTKKLGTIISTNLALSRMQDEFTERVTSRIMSQYKVLPLLGEDLRLLRRGYGKQG</sequence>
<dbReference type="NCBIfam" id="NF005304">
    <property type="entry name" value="PRK06835.1"/>
    <property type="match status" value="1"/>
</dbReference>
<dbReference type="InterPro" id="IPR027417">
    <property type="entry name" value="P-loop_NTPase"/>
</dbReference>
<name>A0ABR7NTP9_9FIRM</name>
<dbReference type="PANTHER" id="PTHR30050">
    <property type="entry name" value="CHROMOSOMAL REPLICATION INITIATOR PROTEIN DNAA"/>
    <property type="match status" value="1"/>
</dbReference>
<keyword evidence="2" id="KW-0067">ATP-binding</keyword>
<dbReference type="PANTHER" id="PTHR30050:SF4">
    <property type="entry name" value="ATP-BINDING PROTEIN RV3427C IN INSERTION SEQUENCE-RELATED"/>
    <property type="match status" value="1"/>
</dbReference>
<gene>
    <name evidence="2" type="ORF">H8708_09725</name>
</gene>
<accession>A0ABR7NTP9</accession>
<dbReference type="SUPFAM" id="SSF52540">
    <property type="entry name" value="P-loop containing nucleoside triphosphate hydrolases"/>
    <property type="match status" value="1"/>
</dbReference>
<comment type="caution">
    <text evidence="2">The sequence shown here is derived from an EMBL/GenBank/DDBJ whole genome shotgun (WGS) entry which is preliminary data.</text>
</comment>
<dbReference type="GO" id="GO:0005524">
    <property type="term" value="F:ATP binding"/>
    <property type="evidence" value="ECO:0007669"/>
    <property type="project" value="UniProtKB-KW"/>
</dbReference>
<keyword evidence="2" id="KW-0547">Nucleotide-binding</keyword>
<dbReference type="RefSeq" id="WP_215653750.1">
    <property type="nucleotide sequence ID" value="NZ_JACRTJ010000021.1"/>
</dbReference>
<dbReference type="Pfam" id="PF01695">
    <property type="entry name" value="IstB_IS21"/>
    <property type="match status" value="1"/>
</dbReference>
<organism evidence="2 3">
    <name type="scientific">Enterocloster hominis</name>
    <name type="common">ex Liu et al. 2021</name>
    <dbReference type="NCBI Taxonomy" id="2763663"/>
    <lineage>
        <taxon>Bacteria</taxon>
        <taxon>Bacillati</taxon>
        <taxon>Bacillota</taxon>
        <taxon>Clostridia</taxon>
        <taxon>Lachnospirales</taxon>
        <taxon>Lachnospiraceae</taxon>
        <taxon>Enterocloster</taxon>
    </lineage>
</organism>
<feature type="domain" description="AAA+ ATPase" evidence="1">
    <location>
        <begin position="182"/>
        <end position="319"/>
    </location>
</feature>
<proteinExistence type="predicted"/>
<evidence type="ECO:0000313" key="2">
    <source>
        <dbReference type="EMBL" id="MBC8599500.1"/>
    </source>
</evidence>
<evidence type="ECO:0000259" key="1">
    <source>
        <dbReference type="SMART" id="SM00382"/>
    </source>
</evidence>
<evidence type="ECO:0000313" key="3">
    <source>
        <dbReference type="Proteomes" id="UP000647491"/>
    </source>
</evidence>
<keyword evidence="3" id="KW-1185">Reference proteome</keyword>
<dbReference type="InterPro" id="IPR003593">
    <property type="entry name" value="AAA+_ATPase"/>
</dbReference>
<dbReference type="CDD" id="cd00009">
    <property type="entry name" value="AAA"/>
    <property type="match status" value="1"/>
</dbReference>